<organism evidence="1 2">
    <name type="scientific">candidate division KSB3 bacterium</name>
    <dbReference type="NCBI Taxonomy" id="2044937"/>
    <lineage>
        <taxon>Bacteria</taxon>
        <taxon>candidate division KSB3</taxon>
    </lineage>
</organism>
<evidence type="ECO:0000313" key="1">
    <source>
        <dbReference type="EMBL" id="MBD3325218.1"/>
    </source>
</evidence>
<comment type="caution">
    <text evidence="1">The sequence shown here is derived from an EMBL/GenBank/DDBJ whole genome shotgun (WGS) entry which is preliminary data.</text>
</comment>
<accession>A0A9D5JW48</accession>
<reference evidence="1" key="1">
    <citation type="submission" date="2019-11" db="EMBL/GenBank/DDBJ databases">
        <title>Microbial mats filling the niche in hypersaline microbial mats.</title>
        <authorList>
            <person name="Wong H.L."/>
            <person name="Macleod F.I."/>
            <person name="White R.A. III"/>
            <person name="Burns B.P."/>
        </authorList>
    </citation>
    <scope>NUCLEOTIDE SEQUENCE</scope>
    <source>
        <strain evidence="1">Rbin_158</strain>
    </source>
</reference>
<proteinExistence type="predicted"/>
<dbReference type="PANTHER" id="PTHR43534:SF1">
    <property type="entry name" value="4FE-4S CLUSTER CONTAINING PARA FAMILY ATPASE PROTEIN"/>
    <property type="match status" value="1"/>
</dbReference>
<dbReference type="EMBL" id="WJJP01000378">
    <property type="protein sequence ID" value="MBD3325218.1"/>
    <property type="molecule type" value="Genomic_DNA"/>
</dbReference>
<sequence>EENSGKLVALVRQQAKQLAEDQQHSLILIDGPPGIGCPVISSITGADMVLVVTEPTLAGGHDLERVADLTAHFEIPTAVCVNKADINPQITEEIEAYCAVRDLKFLGKIPYDERLIEALVHHQPVVEYADSTSTQCIREIWRKVEELLFEWNGG</sequence>
<gene>
    <name evidence="1" type="ORF">GF339_11580</name>
</gene>
<evidence type="ECO:0000313" key="2">
    <source>
        <dbReference type="Proteomes" id="UP000649604"/>
    </source>
</evidence>
<dbReference type="SUPFAM" id="SSF52540">
    <property type="entry name" value="P-loop containing nucleoside triphosphate hydrolases"/>
    <property type="match status" value="1"/>
</dbReference>
<name>A0A9D5JW48_9BACT</name>
<dbReference type="InterPro" id="IPR027417">
    <property type="entry name" value="P-loop_NTPase"/>
</dbReference>
<feature type="non-terminal residue" evidence="1">
    <location>
        <position position="1"/>
    </location>
</feature>
<protein>
    <submittedName>
        <fullName evidence="1">(4Fe-4S)-binding protein</fullName>
    </submittedName>
</protein>
<dbReference type="PANTHER" id="PTHR43534">
    <property type="entry name" value="MIND SUPERFAMILY P-LOOP ATPASE CONTAINING AN INSERTED FERREDOXIN DOMAIN"/>
    <property type="match status" value="1"/>
</dbReference>
<dbReference type="AlphaFoldDB" id="A0A9D5JW48"/>
<dbReference type="Proteomes" id="UP000649604">
    <property type="component" value="Unassembled WGS sequence"/>
</dbReference>
<dbReference type="Gene3D" id="3.40.50.300">
    <property type="entry name" value="P-loop containing nucleotide triphosphate hydrolases"/>
    <property type="match status" value="1"/>
</dbReference>